<accession>A0A0B1R891</accession>
<dbReference type="AlphaFoldDB" id="A0A0B1R891"/>
<dbReference type="SUPFAM" id="SSF55729">
    <property type="entry name" value="Acyl-CoA N-acyltransferases (Nat)"/>
    <property type="match status" value="1"/>
</dbReference>
<dbReference type="InterPro" id="IPR000182">
    <property type="entry name" value="GNAT_dom"/>
</dbReference>
<dbReference type="Proteomes" id="UP000030853">
    <property type="component" value="Unassembled WGS sequence"/>
</dbReference>
<evidence type="ECO:0000313" key="3">
    <source>
        <dbReference type="Proteomes" id="UP000030853"/>
    </source>
</evidence>
<proteinExistence type="predicted"/>
<name>A0A0B1R891_9GAMM</name>
<organism evidence="2 3">
    <name type="scientific">Pantoea rodasii</name>
    <dbReference type="NCBI Taxonomy" id="1076549"/>
    <lineage>
        <taxon>Bacteria</taxon>
        <taxon>Pseudomonadati</taxon>
        <taxon>Pseudomonadota</taxon>
        <taxon>Gammaproteobacteria</taxon>
        <taxon>Enterobacterales</taxon>
        <taxon>Erwiniaceae</taxon>
        <taxon>Pantoea</taxon>
    </lineage>
</organism>
<feature type="domain" description="N-acetyltransferase" evidence="1">
    <location>
        <begin position="90"/>
        <end position="126"/>
    </location>
</feature>
<evidence type="ECO:0000313" key="2">
    <source>
        <dbReference type="EMBL" id="KHJ69228.1"/>
    </source>
</evidence>
<evidence type="ECO:0000259" key="1">
    <source>
        <dbReference type="Pfam" id="PF00583"/>
    </source>
</evidence>
<dbReference type="Pfam" id="PF00583">
    <property type="entry name" value="Acetyltransf_1"/>
    <property type="match status" value="1"/>
</dbReference>
<dbReference type="EMBL" id="JTJJ01000019">
    <property type="protein sequence ID" value="KHJ69228.1"/>
    <property type="molecule type" value="Genomic_DNA"/>
</dbReference>
<dbReference type="GO" id="GO:0016747">
    <property type="term" value="F:acyltransferase activity, transferring groups other than amino-acyl groups"/>
    <property type="evidence" value="ECO:0007669"/>
    <property type="project" value="InterPro"/>
</dbReference>
<dbReference type="InterPro" id="IPR016181">
    <property type="entry name" value="Acyl_CoA_acyltransferase"/>
</dbReference>
<protein>
    <recommendedName>
        <fullName evidence="1">N-acetyltransferase domain-containing protein</fullName>
    </recommendedName>
</protein>
<gene>
    <name evidence="2" type="ORF">QU24_04695</name>
</gene>
<sequence length="248" mass="26602">MSAAAQSAPVTEHVLTICRLPAGIQTDAPFRLVSAREAPPFAGSRTGRTLRLTWHLLSALPRGALPGTVSAVFTLGWRGLPGRVAMAPGGLVLAPPLRGCGIGTWLLQQLAAWAATLPAANRVELQSLNPSEPLSPVEEARQRRLREGIGAEARRDDPPLTVAGLRLHHRWDSSLTAESPEAALKVLLSQAPGTNYELANYERLTLSRNGEACCPESSALRRVGRGLLFLGSLPFLLLDKLAHRLMGR</sequence>
<dbReference type="RefSeq" id="WP_039328791.1">
    <property type="nucleotide sequence ID" value="NZ_JTJJ01000019.1"/>
</dbReference>
<reference evidence="2 3" key="1">
    <citation type="submission" date="2014-11" db="EMBL/GenBank/DDBJ databases">
        <title>Genome sequencing of Pantoea rodasii ND03.</title>
        <authorList>
            <person name="Muhamad Yunos N.Y."/>
            <person name="Chan K.-G."/>
        </authorList>
    </citation>
    <scope>NUCLEOTIDE SEQUENCE [LARGE SCALE GENOMIC DNA]</scope>
    <source>
        <strain evidence="2 3">ND03</strain>
    </source>
</reference>
<comment type="caution">
    <text evidence="2">The sequence shown here is derived from an EMBL/GenBank/DDBJ whole genome shotgun (WGS) entry which is preliminary data.</text>
</comment>